<reference evidence="2 3" key="1">
    <citation type="submission" date="2022-06" db="EMBL/GenBank/DDBJ databases">
        <title>Halomicroarcula sp. a new haloarchaeum isolate from saline soil.</title>
        <authorList>
            <person name="Strakova D."/>
            <person name="Galisteo C."/>
            <person name="Sanchez-Porro C."/>
            <person name="Ventosa A."/>
        </authorList>
    </citation>
    <scope>NUCLEOTIDE SEQUENCE [LARGE SCALE GENOMIC DNA]</scope>
    <source>
        <strain evidence="2 3">S3CR25-11</strain>
    </source>
</reference>
<gene>
    <name evidence="2" type="ORF">NDI86_21330</name>
</gene>
<evidence type="ECO:0000313" key="3">
    <source>
        <dbReference type="Proteomes" id="UP001268864"/>
    </source>
</evidence>
<organism evidence="2 3">
    <name type="scientific">Haloarcula onubensis</name>
    <dbReference type="NCBI Taxonomy" id="2950539"/>
    <lineage>
        <taxon>Archaea</taxon>
        <taxon>Methanobacteriati</taxon>
        <taxon>Methanobacteriota</taxon>
        <taxon>Stenosarchaea group</taxon>
        <taxon>Halobacteria</taxon>
        <taxon>Halobacteriales</taxon>
        <taxon>Haloarculaceae</taxon>
        <taxon>Haloarcula</taxon>
    </lineage>
</organism>
<dbReference type="EMBL" id="JAMQOS010000009">
    <property type="protein sequence ID" value="MDS0284646.1"/>
    <property type="molecule type" value="Genomic_DNA"/>
</dbReference>
<dbReference type="RefSeq" id="WP_310902312.1">
    <property type="nucleotide sequence ID" value="NZ_JAMQOS010000009.1"/>
</dbReference>
<keyword evidence="3" id="KW-1185">Reference proteome</keyword>
<protein>
    <recommendedName>
        <fullName evidence="4">Transcriptional regulator</fullName>
    </recommendedName>
</protein>
<name>A0ABU2FWX2_9EURY</name>
<evidence type="ECO:0008006" key="4">
    <source>
        <dbReference type="Google" id="ProtNLM"/>
    </source>
</evidence>
<sequence length="64" mass="7347">MEFVVEDPQRTGGITTYEPTGFSYEESTGMYSLRLADGDGEVERWIPRERIVYVEREPDGASDR</sequence>
<comment type="caution">
    <text evidence="2">The sequence shown here is derived from an EMBL/GenBank/DDBJ whole genome shotgun (WGS) entry which is preliminary data.</text>
</comment>
<evidence type="ECO:0000313" key="2">
    <source>
        <dbReference type="EMBL" id="MDS0284646.1"/>
    </source>
</evidence>
<accession>A0ABU2FWX2</accession>
<feature type="region of interest" description="Disordered" evidence="1">
    <location>
        <begin position="1"/>
        <end position="21"/>
    </location>
</feature>
<evidence type="ECO:0000256" key="1">
    <source>
        <dbReference type="SAM" id="MobiDB-lite"/>
    </source>
</evidence>
<dbReference type="Proteomes" id="UP001268864">
    <property type="component" value="Unassembled WGS sequence"/>
</dbReference>
<proteinExistence type="predicted"/>